<evidence type="ECO:0000313" key="1">
    <source>
        <dbReference type="EMBL" id="MCD5313584.1"/>
    </source>
</evidence>
<accession>A0A9X1SVE2</accession>
<protein>
    <submittedName>
        <fullName evidence="1">Uncharacterized protein</fullName>
    </submittedName>
</protein>
<evidence type="ECO:0000313" key="2">
    <source>
        <dbReference type="Proteomes" id="UP001138997"/>
    </source>
</evidence>
<gene>
    <name evidence="1" type="ORF">LR394_21985</name>
</gene>
<organism evidence="1 2">
    <name type="scientific">Kineosporia babensis</name>
    <dbReference type="NCBI Taxonomy" id="499548"/>
    <lineage>
        <taxon>Bacteria</taxon>
        <taxon>Bacillati</taxon>
        <taxon>Actinomycetota</taxon>
        <taxon>Actinomycetes</taxon>
        <taxon>Kineosporiales</taxon>
        <taxon>Kineosporiaceae</taxon>
        <taxon>Kineosporia</taxon>
    </lineage>
</organism>
<dbReference type="EMBL" id="JAJOMB010000012">
    <property type="protein sequence ID" value="MCD5313584.1"/>
    <property type="molecule type" value="Genomic_DNA"/>
</dbReference>
<keyword evidence="2" id="KW-1185">Reference proteome</keyword>
<dbReference type="AlphaFoldDB" id="A0A9X1SVE2"/>
<reference evidence="1" key="1">
    <citation type="submission" date="2021-11" db="EMBL/GenBank/DDBJ databases">
        <title>Streptomyces corallinus and Kineosporia corallina sp. nov., two new coral-derived marine actinobacteria.</title>
        <authorList>
            <person name="Buangrab K."/>
            <person name="Sutthacheep M."/>
            <person name="Yeemin T."/>
            <person name="Harunari E."/>
            <person name="Igarashi Y."/>
            <person name="Sripreechasak P."/>
            <person name="Kanchanasin P."/>
            <person name="Tanasupawat S."/>
            <person name="Phongsopitanun W."/>
        </authorList>
    </citation>
    <scope>NUCLEOTIDE SEQUENCE</scope>
    <source>
        <strain evidence="1">JCM 31032</strain>
    </source>
</reference>
<comment type="caution">
    <text evidence="1">The sequence shown here is derived from an EMBL/GenBank/DDBJ whole genome shotgun (WGS) entry which is preliminary data.</text>
</comment>
<dbReference type="RefSeq" id="WP_231444914.1">
    <property type="nucleotide sequence ID" value="NZ_JAJOMB010000012.1"/>
</dbReference>
<dbReference type="Proteomes" id="UP001138997">
    <property type="component" value="Unassembled WGS sequence"/>
</dbReference>
<name>A0A9X1SVE2_9ACTN</name>
<sequence length="416" mass="44062">MKSNDAKVVAIGGGLGLLLILAFGAVALIAVSRGEDGRSGSGVASGPAPFQEAVNSLKEAEGMALGSLDYNVRMSRHGDLTGTYQYNDTPIVRIDGATYLNADQSEAFLLLPSLLSYEEMPDETWTRISDASLEQLHTQTVLPASPAALAERLASALADPETDFAPDPFVDDRFSDLESATEPAADAENTAVMVNDVEAFVASTPQGRIYVTKAAPHTLLHVTDGFLRPISQTAAPSAEETRVETASFQAADLPTIPTTDGVDVLEMNAEQVGQSYADLIGLAPQLKTTPDARFEVITGRPDEKCSATSCSLESEVKVLSSDPEIAEDKVRVRLDGRFIIDFNDVEPFPCSSFAEMTVGKAKSLSCSSKAGAKQYGRSGGAGTYTPLRSQSSAGVHVELDVEKALGTLQQRHSELG</sequence>
<proteinExistence type="predicted"/>